<evidence type="ECO:0000313" key="5">
    <source>
        <dbReference type="Proteomes" id="UP000030689"/>
    </source>
</evidence>
<reference evidence="4 5" key="1">
    <citation type="journal article" date="2013" name="Front. Plant Sci.">
        <title>The Reference Genome of the Halophytic Plant Eutrema salsugineum.</title>
        <authorList>
            <person name="Yang R."/>
            <person name="Jarvis D.E."/>
            <person name="Chen H."/>
            <person name="Beilstein M.A."/>
            <person name="Grimwood J."/>
            <person name="Jenkins J."/>
            <person name="Shu S."/>
            <person name="Prochnik S."/>
            <person name="Xin M."/>
            <person name="Ma C."/>
            <person name="Schmutz J."/>
            <person name="Wing R.A."/>
            <person name="Mitchell-Olds T."/>
            <person name="Schumaker K.S."/>
            <person name="Wang X."/>
        </authorList>
    </citation>
    <scope>NUCLEOTIDE SEQUENCE [LARGE SCALE GENOMIC DNA]</scope>
</reference>
<dbReference type="EMBL" id="KI517683">
    <property type="protein sequence ID" value="ESQ33354.1"/>
    <property type="molecule type" value="Genomic_DNA"/>
</dbReference>
<dbReference type="InterPro" id="IPR040256">
    <property type="entry name" value="At4g02000-like"/>
</dbReference>
<accession>V4KPW4</accession>
<dbReference type="OrthoDB" id="1083658at2759"/>
<dbReference type="PANTHER" id="PTHR31286">
    <property type="entry name" value="GLYCINE-RICH CELL WALL STRUCTURAL PROTEIN 1.8-LIKE"/>
    <property type="match status" value="1"/>
</dbReference>
<evidence type="ECO:0000313" key="4">
    <source>
        <dbReference type="EMBL" id="ESQ33354.1"/>
    </source>
</evidence>
<dbReference type="Pfam" id="PF14392">
    <property type="entry name" value="zf-CCHC_4"/>
    <property type="match status" value="1"/>
</dbReference>
<feature type="compositionally biased region" description="Basic and acidic residues" evidence="1">
    <location>
        <begin position="428"/>
        <end position="439"/>
    </location>
</feature>
<evidence type="ECO:0000256" key="1">
    <source>
        <dbReference type="SAM" id="MobiDB-lite"/>
    </source>
</evidence>
<dbReference type="InterPro" id="IPR025558">
    <property type="entry name" value="DUF4283"/>
</dbReference>
<feature type="region of interest" description="Disordered" evidence="1">
    <location>
        <begin position="242"/>
        <end position="272"/>
    </location>
</feature>
<gene>
    <name evidence="4" type="ORF">EUTSA_v10009818mg</name>
</gene>
<feature type="domain" description="DUF4283" evidence="2">
    <location>
        <begin position="34"/>
        <end position="111"/>
    </location>
</feature>
<dbReference type="Proteomes" id="UP000030689">
    <property type="component" value="Unassembled WGS sequence"/>
</dbReference>
<keyword evidence="5" id="KW-1185">Reference proteome</keyword>
<feature type="region of interest" description="Disordered" evidence="1">
    <location>
        <begin position="348"/>
        <end position="372"/>
    </location>
</feature>
<dbReference type="Pfam" id="PF14111">
    <property type="entry name" value="DUF4283"/>
    <property type="match status" value="1"/>
</dbReference>
<name>V4KPW4_EUTSA</name>
<evidence type="ECO:0000259" key="3">
    <source>
        <dbReference type="Pfam" id="PF14392"/>
    </source>
</evidence>
<feature type="compositionally biased region" description="Polar residues" evidence="1">
    <location>
        <begin position="359"/>
        <end position="372"/>
    </location>
</feature>
<feature type="domain" description="Zinc knuckle CX2CX4HX4C" evidence="3">
    <location>
        <begin position="171"/>
        <end position="218"/>
    </location>
</feature>
<dbReference type="OMA" id="WIRIKHI"/>
<dbReference type="PANTHER" id="PTHR31286:SF178">
    <property type="entry name" value="DUF4283 DOMAIN-CONTAINING PROTEIN"/>
    <property type="match status" value="1"/>
</dbReference>
<protein>
    <recommendedName>
        <fullName evidence="6">DUF4283 domain-containing protein</fullName>
    </recommendedName>
</protein>
<dbReference type="eggNOG" id="KOG1075">
    <property type="taxonomic scope" value="Eukaryota"/>
</dbReference>
<dbReference type="AlphaFoldDB" id="V4KPW4"/>
<proteinExistence type="predicted"/>
<feature type="compositionally biased region" description="Polar residues" evidence="1">
    <location>
        <begin position="242"/>
        <end position="269"/>
    </location>
</feature>
<dbReference type="Gramene" id="ESQ33354">
    <property type="protein sequence ID" value="ESQ33354"/>
    <property type="gene ID" value="EUTSA_v10009818mg"/>
</dbReference>
<feature type="compositionally biased region" description="Basic residues" evidence="1">
    <location>
        <begin position="410"/>
        <end position="427"/>
    </location>
</feature>
<feature type="non-terminal residue" evidence="4">
    <location>
        <position position="471"/>
    </location>
</feature>
<feature type="region of interest" description="Disordered" evidence="1">
    <location>
        <begin position="403"/>
        <end position="471"/>
    </location>
</feature>
<organism evidence="4 5">
    <name type="scientific">Eutrema salsugineum</name>
    <name type="common">Saltwater cress</name>
    <name type="synonym">Sisymbrium salsugineum</name>
    <dbReference type="NCBI Taxonomy" id="72664"/>
    <lineage>
        <taxon>Eukaryota</taxon>
        <taxon>Viridiplantae</taxon>
        <taxon>Streptophyta</taxon>
        <taxon>Embryophyta</taxon>
        <taxon>Tracheophyta</taxon>
        <taxon>Spermatophyta</taxon>
        <taxon>Magnoliopsida</taxon>
        <taxon>eudicotyledons</taxon>
        <taxon>Gunneridae</taxon>
        <taxon>Pentapetalae</taxon>
        <taxon>rosids</taxon>
        <taxon>malvids</taxon>
        <taxon>Brassicales</taxon>
        <taxon>Brassicaceae</taxon>
        <taxon>Eutremeae</taxon>
        <taxon>Eutrema</taxon>
    </lineage>
</organism>
<dbReference type="InterPro" id="IPR025836">
    <property type="entry name" value="Zn_knuckle_CX2CX4HX4C"/>
</dbReference>
<dbReference type="KEGG" id="eus:EUTSA_v10009818mg"/>
<sequence>MAENLHRAIGGLSLDDEDPIVLPDNPKFKVFDENATSLMGRLLNPDCQPMARMIEYMPRAWRVFDRVRGIALSRDRFQFVFQKEEDLLTVLKDRPWSYNHWTMVLERWTPNPPPDFLSSFEVWIRIKHIPINYYTVETMFELAKAIGHVEEIAYDPKVSQKTEYVRARVTFDASKPAREARNLSLPTGETVLIEYDYEKLHKKCFHCFRLTHEKAMCPMVRKPSGYGKASMQRKGADLQRTDVNTAGPSQQVPSTAKSPTKGNITSGPSQLLLAGPPGFPPLFPELSKQDQVMAMQYISHANETERRARIGRVRQAIEDSASESSAHQTKISHDLNKNKGHVFGYNETQEQPKRAHTKPSLSAPTQAGSNSLDGEVVSSCNLSVPLPDMVSTGFSMGSSCGTSYTGNLKSGKKSRKRPPSWKRHPRTNIKDSGNDEVRVEIAPPPDGSAKRKSAAELTVPINKTPKTNNET</sequence>
<evidence type="ECO:0008006" key="6">
    <source>
        <dbReference type="Google" id="ProtNLM"/>
    </source>
</evidence>
<evidence type="ECO:0000259" key="2">
    <source>
        <dbReference type="Pfam" id="PF14111"/>
    </source>
</evidence>